<keyword evidence="3" id="KW-1185">Reference proteome</keyword>
<organism evidence="2 3">
    <name type="scientific">Anisodus tanguticus</name>
    <dbReference type="NCBI Taxonomy" id="243964"/>
    <lineage>
        <taxon>Eukaryota</taxon>
        <taxon>Viridiplantae</taxon>
        <taxon>Streptophyta</taxon>
        <taxon>Embryophyta</taxon>
        <taxon>Tracheophyta</taxon>
        <taxon>Spermatophyta</taxon>
        <taxon>Magnoliopsida</taxon>
        <taxon>eudicotyledons</taxon>
        <taxon>Gunneridae</taxon>
        <taxon>Pentapetalae</taxon>
        <taxon>asterids</taxon>
        <taxon>lamiids</taxon>
        <taxon>Solanales</taxon>
        <taxon>Solanaceae</taxon>
        <taxon>Solanoideae</taxon>
        <taxon>Hyoscyameae</taxon>
        <taxon>Anisodus</taxon>
    </lineage>
</organism>
<dbReference type="Proteomes" id="UP001291623">
    <property type="component" value="Unassembled WGS sequence"/>
</dbReference>
<dbReference type="EMBL" id="JAVYJV010000007">
    <property type="protein sequence ID" value="KAK4365954.1"/>
    <property type="molecule type" value="Genomic_DNA"/>
</dbReference>
<dbReference type="AlphaFoldDB" id="A0AAE1S7Z5"/>
<name>A0AAE1S7Z5_9SOLA</name>
<protein>
    <submittedName>
        <fullName evidence="2">Uncharacterized protein</fullName>
    </submittedName>
</protein>
<evidence type="ECO:0000256" key="1">
    <source>
        <dbReference type="SAM" id="MobiDB-lite"/>
    </source>
</evidence>
<evidence type="ECO:0000313" key="2">
    <source>
        <dbReference type="EMBL" id="KAK4365954.1"/>
    </source>
</evidence>
<accession>A0AAE1S7Z5</accession>
<reference evidence="2" key="1">
    <citation type="submission" date="2023-12" db="EMBL/GenBank/DDBJ databases">
        <title>Genome assembly of Anisodus tanguticus.</title>
        <authorList>
            <person name="Wang Y.-J."/>
        </authorList>
    </citation>
    <scope>NUCLEOTIDE SEQUENCE</scope>
    <source>
        <strain evidence="2">KB-2021</strain>
        <tissue evidence="2">Leaf</tissue>
    </source>
</reference>
<feature type="compositionally biased region" description="Basic and acidic residues" evidence="1">
    <location>
        <begin position="41"/>
        <end position="50"/>
    </location>
</feature>
<comment type="caution">
    <text evidence="2">The sequence shown here is derived from an EMBL/GenBank/DDBJ whole genome shotgun (WGS) entry which is preliminary data.</text>
</comment>
<feature type="region of interest" description="Disordered" evidence="1">
    <location>
        <begin position="108"/>
        <end position="130"/>
    </location>
</feature>
<gene>
    <name evidence="2" type="ORF">RND71_013834</name>
</gene>
<evidence type="ECO:0000313" key="3">
    <source>
        <dbReference type="Proteomes" id="UP001291623"/>
    </source>
</evidence>
<feature type="compositionally biased region" description="Basic and acidic residues" evidence="1">
    <location>
        <begin position="8"/>
        <end position="23"/>
    </location>
</feature>
<sequence length="179" mass="19199">MSHKHLLERKEAIGPEDLHKVGRIDPQQPSRATVLQGPRQTEFRQQRQREGTVPTGRKQPSATMTVASASVVGCLPSVGRVGPIVMGLSSLAVSDILVDSTSDPTCPTWHIRPTSTTGLHSTGPPPSTYAPTNIEATMTLNAPDENWYMDTGAISHMMASQGLNASTSGILRDDYSHAT</sequence>
<feature type="region of interest" description="Disordered" evidence="1">
    <location>
        <begin position="1"/>
        <end position="61"/>
    </location>
</feature>
<proteinExistence type="predicted"/>